<dbReference type="GO" id="GO:0005829">
    <property type="term" value="C:cytosol"/>
    <property type="evidence" value="ECO:0007669"/>
    <property type="project" value="TreeGrafter"/>
</dbReference>
<dbReference type="AlphaFoldDB" id="A0A1G1ZQR0"/>
<dbReference type="STRING" id="1798406.A3A04_00840"/>
<evidence type="ECO:0000256" key="2">
    <source>
        <dbReference type="ARBA" id="ARBA00023125"/>
    </source>
</evidence>
<evidence type="ECO:0000313" key="4">
    <source>
        <dbReference type="EMBL" id="OGY66090.1"/>
    </source>
</evidence>
<dbReference type="SUPFAM" id="SSF47729">
    <property type="entry name" value="IHF-like DNA-binding proteins"/>
    <property type="match status" value="1"/>
</dbReference>
<dbReference type="InterPro" id="IPR020816">
    <property type="entry name" value="Histone-like_DNA-bd_CS"/>
</dbReference>
<proteinExistence type="inferred from homology"/>
<dbReference type="PANTHER" id="PTHR33175:SF3">
    <property type="entry name" value="DNA-BINDING PROTEIN HU-BETA"/>
    <property type="match status" value="1"/>
</dbReference>
<reference evidence="4 5" key="1">
    <citation type="journal article" date="2016" name="Nat. Commun.">
        <title>Thousands of microbial genomes shed light on interconnected biogeochemical processes in an aquifer system.</title>
        <authorList>
            <person name="Anantharaman K."/>
            <person name="Brown C.T."/>
            <person name="Hug L.A."/>
            <person name="Sharon I."/>
            <person name="Castelle C.J."/>
            <person name="Probst A.J."/>
            <person name="Thomas B.C."/>
            <person name="Singh A."/>
            <person name="Wilkins M.J."/>
            <person name="Karaoz U."/>
            <person name="Brodie E.L."/>
            <person name="Williams K.H."/>
            <person name="Hubbard S.S."/>
            <person name="Banfield J.F."/>
        </authorList>
    </citation>
    <scope>NUCLEOTIDE SEQUENCE [LARGE SCALE GENOMIC DNA]</scope>
</reference>
<evidence type="ECO:0000256" key="1">
    <source>
        <dbReference type="ARBA" id="ARBA00023067"/>
    </source>
</evidence>
<gene>
    <name evidence="4" type="ORF">A3A04_00840</name>
</gene>
<dbReference type="InterPro" id="IPR010992">
    <property type="entry name" value="IHF-like_DNA-bd_dom_sf"/>
</dbReference>
<dbReference type="PROSITE" id="PS00045">
    <property type="entry name" value="HISTONE_LIKE"/>
    <property type="match status" value="1"/>
</dbReference>
<dbReference type="GO" id="GO:0003677">
    <property type="term" value="F:DNA binding"/>
    <property type="evidence" value="ECO:0007669"/>
    <property type="project" value="UniProtKB-KW"/>
</dbReference>
<dbReference type="CDD" id="cd13831">
    <property type="entry name" value="HU"/>
    <property type="match status" value="1"/>
</dbReference>
<accession>A0A1G1ZQR0</accession>
<dbReference type="InterPro" id="IPR000119">
    <property type="entry name" value="Hist_DNA-bd"/>
</dbReference>
<dbReference type="Proteomes" id="UP000178517">
    <property type="component" value="Unassembled WGS sequence"/>
</dbReference>
<sequence>MTKDGLVEAVMQAAAIETKKQAQTAVEAVFETITKTMGKGEDVAITGFGTFRVARRAARMGVNPRTGEKIQIAASIKPKFRAGKLLKEAIQQ</sequence>
<comment type="caution">
    <text evidence="4">The sequence shown here is derived from an EMBL/GenBank/DDBJ whole genome shotgun (WGS) entry which is preliminary data.</text>
</comment>
<dbReference type="PRINTS" id="PR01727">
    <property type="entry name" value="DNABINDINGHU"/>
</dbReference>
<keyword evidence="1" id="KW-0226">DNA condensation</keyword>
<organism evidence="4 5">
    <name type="scientific">Candidatus Harrisonbacteria bacterium RIFCSPLOWO2_01_FULL_40_28</name>
    <dbReference type="NCBI Taxonomy" id="1798406"/>
    <lineage>
        <taxon>Bacteria</taxon>
        <taxon>Candidatus Harrisoniibacteriota</taxon>
    </lineage>
</organism>
<dbReference type="EMBL" id="MHJI01000010">
    <property type="protein sequence ID" value="OGY66090.1"/>
    <property type="molecule type" value="Genomic_DNA"/>
</dbReference>
<comment type="similarity">
    <text evidence="3">Belongs to the bacterial histone-like protein family.</text>
</comment>
<evidence type="ECO:0000313" key="5">
    <source>
        <dbReference type="Proteomes" id="UP000178517"/>
    </source>
</evidence>
<protein>
    <submittedName>
        <fullName evidence="4">DNA-binding protein</fullName>
    </submittedName>
</protein>
<dbReference type="GO" id="GO:0030261">
    <property type="term" value="P:chromosome condensation"/>
    <property type="evidence" value="ECO:0007669"/>
    <property type="project" value="UniProtKB-KW"/>
</dbReference>
<dbReference type="PANTHER" id="PTHR33175">
    <property type="entry name" value="DNA-BINDING PROTEIN HU"/>
    <property type="match status" value="1"/>
</dbReference>
<keyword evidence="2 4" id="KW-0238">DNA-binding</keyword>
<evidence type="ECO:0000256" key="3">
    <source>
        <dbReference type="RuleBase" id="RU003939"/>
    </source>
</evidence>
<dbReference type="SMART" id="SM00411">
    <property type="entry name" value="BHL"/>
    <property type="match status" value="1"/>
</dbReference>
<dbReference type="GO" id="GO:0030527">
    <property type="term" value="F:structural constituent of chromatin"/>
    <property type="evidence" value="ECO:0007669"/>
    <property type="project" value="InterPro"/>
</dbReference>
<name>A0A1G1ZQR0_9BACT</name>
<dbReference type="Pfam" id="PF00216">
    <property type="entry name" value="Bac_DNA_binding"/>
    <property type="match status" value="1"/>
</dbReference>
<dbReference type="Gene3D" id="4.10.520.10">
    <property type="entry name" value="IHF-like DNA-binding proteins"/>
    <property type="match status" value="1"/>
</dbReference>